<dbReference type="SUPFAM" id="SSF53850">
    <property type="entry name" value="Periplasmic binding protein-like II"/>
    <property type="match status" value="1"/>
</dbReference>
<gene>
    <name evidence="1" type="ordered locus">Cyan7425_2858</name>
</gene>
<dbReference type="AlphaFoldDB" id="B8HKW9"/>
<reference evidence="1" key="1">
    <citation type="submission" date="2009-01" db="EMBL/GenBank/DDBJ databases">
        <title>Complete sequence of chromosome Cyanothece sp. PCC 7425.</title>
        <authorList>
            <consortium name="US DOE Joint Genome Institute"/>
            <person name="Lucas S."/>
            <person name="Copeland A."/>
            <person name="Lapidus A."/>
            <person name="Glavina del Rio T."/>
            <person name="Dalin E."/>
            <person name="Tice H."/>
            <person name="Bruce D."/>
            <person name="Goodwin L."/>
            <person name="Pitluck S."/>
            <person name="Sims D."/>
            <person name="Meineke L."/>
            <person name="Brettin T."/>
            <person name="Detter J.C."/>
            <person name="Han C."/>
            <person name="Larimer F."/>
            <person name="Land M."/>
            <person name="Hauser L."/>
            <person name="Kyrpides N."/>
            <person name="Ovchinnikova G."/>
            <person name="Liberton M."/>
            <person name="Stoeckel J."/>
            <person name="Banerjee A."/>
            <person name="Singh A."/>
            <person name="Page L."/>
            <person name="Sato H."/>
            <person name="Zhao L."/>
            <person name="Sherman L."/>
            <person name="Pakrasi H."/>
            <person name="Richardson P."/>
        </authorList>
    </citation>
    <scope>NUCLEOTIDE SEQUENCE</scope>
    <source>
        <strain evidence="1">PCC 7425</strain>
    </source>
</reference>
<protein>
    <submittedName>
        <fullName evidence="1">ABC-type phosphate/phosphonate transport system periplasmic component-like protein</fullName>
    </submittedName>
</protein>
<organism evidence="1">
    <name type="scientific">Cyanothece sp. (strain PCC 7425 / ATCC 29141)</name>
    <dbReference type="NCBI Taxonomy" id="395961"/>
    <lineage>
        <taxon>Bacteria</taxon>
        <taxon>Bacillati</taxon>
        <taxon>Cyanobacteriota</taxon>
        <taxon>Cyanophyceae</taxon>
        <taxon>Gomontiellales</taxon>
        <taxon>Cyanothecaceae</taxon>
        <taxon>Cyanothece</taxon>
    </lineage>
</organism>
<dbReference type="eggNOG" id="COG3221">
    <property type="taxonomic scope" value="Bacteria"/>
</dbReference>
<dbReference type="Pfam" id="PF12974">
    <property type="entry name" value="Phosphonate-bd"/>
    <property type="match status" value="1"/>
</dbReference>
<dbReference type="EMBL" id="CP001344">
    <property type="protein sequence ID" value="ACL45201.1"/>
    <property type="molecule type" value="Genomic_DNA"/>
</dbReference>
<dbReference type="PANTHER" id="PTHR35841">
    <property type="entry name" value="PHOSPHONATES-BINDING PERIPLASMIC PROTEIN"/>
    <property type="match status" value="1"/>
</dbReference>
<dbReference type="HOGENOM" id="CLU_051472_4_1_3"/>
<dbReference type="KEGG" id="cyn:Cyan7425_2858"/>
<sequence length="260" mass="29427">MTIERLALVSYLAPNSFWYYQEIAAYLERKLGMPTSIRQGNDPLTDRRLAQQQVDLTFICGLPLVRFNQQHAFKLKPIVAPVLQADRYSNQPVYFADVIVRSDSGMTEFEQLCGKVFCFNDLGSNSGYHLVKRHLAEQHYSPSFIAKEIPSGSHQTSIQWVIEGKADWAAIDSTMLEQELRDRADLQQWIRVIQSIGPCPIPPIALSPNVPPELAQHIQDSLLNPDPQLQLAMTRAGIRRYAPIALADYHVLTLESQGRL</sequence>
<dbReference type="STRING" id="395961.Cyan7425_2858"/>
<dbReference type="OrthoDB" id="9802896at2"/>
<dbReference type="PANTHER" id="PTHR35841:SF1">
    <property type="entry name" value="PHOSPHONATES-BINDING PERIPLASMIC PROTEIN"/>
    <property type="match status" value="1"/>
</dbReference>
<dbReference type="Gene3D" id="3.40.190.10">
    <property type="entry name" value="Periplasmic binding protein-like II"/>
    <property type="match status" value="2"/>
</dbReference>
<evidence type="ECO:0000313" key="1">
    <source>
        <dbReference type="EMBL" id="ACL45201.1"/>
    </source>
</evidence>
<name>B8HKW9_CYAP4</name>
<proteinExistence type="predicted"/>
<accession>B8HKW9</accession>